<sequence>MTNYYLVGSKYGEHNNVDIFPELYRRSVISVGFADEIDLSHLYLATEEEIINYLSERGEPKSSCNALKKFLQIKLGDVVAIKSSGNPKNGVSYLGIQGYAVVVERDGRIYFHDSNELGHCLHVEYFDTDFRELSIGGYAQTIHLIEDLETINSIFGQNVNFANPEIRKNAARLRFNRRIASSEVNTNPQSRKGGDDYITNPIHNKIQSIFGQKLKKIYGSEKVNFEIDFVDITLELDNEIYYYEVKPFAKASSCIKNGLGQLLVYASRYSGSKKLKLRIVGPYPVESEEISLIQFIKSSINFDFEYIDCQIENDHVA</sequence>
<comment type="caution">
    <text evidence="1">The sequence shown here is derived from an EMBL/GenBank/DDBJ whole genome shotgun (WGS) entry which is preliminary data.</text>
</comment>
<gene>
    <name evidence="1" type="ORF">EHO57_14245</name>
    <name evidence="2" type="ORF">EHQ53_12260</name>
</gene>
<organism evidence="1 4">
    <name type="scientific">Leptospira langatensis</name>
    <dbReference type="NCBI Taxonomy" id="2484983"/>
    <lineage>
        <taxon>Bacteria</taxon>
        <taxon>Pseudomonadati</taxon>
        <taxon>Spirochaetota</taxon>
        <taxon>Spirochaetia</taxon>
        <taxon>Leptospirales</taxon>
        <taxon>Leptospiraceae</taxon>
        <taxon>Leptospira</taxon>
    </lineage>
</organism>
<evidence type="ECO:0000313" key="1">
    <source>
        <dbReference type="EMBL" id="TGJ98686.1"/>
    </source>
</evidence>
<dbReference type="Proteomes" id="UP000297273">
    <property type="component" value="Unassembled WGS sequence"/>
</dbReference>
<keyword evidence="3" id="KW-1185">Reference proteome</keyword>
<evidence type="ECO:0000313" key="3">
    <source>
        <dbReference type="Proteomes" id="UP000297273"/>
    </source>
</evidence>
<dbReference type="EMBL" id="RQER01000010">
    <property type="protein sequence ID" value="TGJ98686.1"/>
    <property type="molecule type" value="Genomic_DNA"/>
</dbReference>
<dbReference type="EMBL" id="RQGC01000007">
    <property type="protein sequence ID" value="TGL40748.1"/>
    <property type="molecule type" value="Genomic_DNA"/>
</dbReference>
<proteinExistence type="predicted"/>
<reference evidence="2" key="1">
    <citation type="submission" date="2018-10" db="EMBL/GenBank/DDBJ databases">
        <authorList>
            <person name="Vincent A.T."/>
            <person name="Schiettekatte O."/>
            <person name="Bourhy P."/>
            <person name="Veyrier F.J."/>
            <person name="Picardeau M."/>
        </authorList>
    </citation>
    <scope>NUCLEOTIDE SEQUENCE</scope>
    <source>
        <strain evidence="2">201702690</strain>
    </source>
</reference>
<reference evidence="3 4" key="2">
    <citation type="journal article" date="2019" name="PLoS Negl. Trop. Dis.">
        <title>Revisiting the worldwide diversity of Leptospira species in the environment.</title>
        <authorList>
            <person name="Vincent A.T."/>
            <person name="Schiettekatte O."/>
            <person name="Bourhy P."/>
            <person name="Veyrier F.J."/>
            <person name="Picardeau M."/>
        </authorList>
    </citation>
    <scope>NUCLEOTIDE SEQUENCE [LARGE SCALE GENOMIC DNA]</scope>
    <source>
        <strain evidence="3">201702690</strain>
        <strain evidence="1 4">SSW18</strain>
    </source>
</reference>
<dbReference type="RefSeq" id="WP_135646049.1">
    <property type="nucleotide sequence ID" value="NZ_RQER01000010.1"/>
</dbReference>
<dbReference type="Proteomes" id="UP000297946">
    <property type="component" value="Unassembled WGS sequence"/>
</dbReference>
<evidence type="ECO:0000313" key="2">
    <source>
        <dbReference type="EMBL" id="TGL40748.1"/>
    </source>
</evidence>
<protein>
    <submittedName>
        <fullName evidence="1">Uncharacterized protein</fullName>
    </submittedName>
</protein>
<accession>A0A5F1ZSJ7</accession>
<dbReference type="OrthoDB" id="6402880at2"/>
<name>A0A5F1ZSJ7_9LEPT</name>
<dbReference type="AlphaFoldDB" id="A0A5F1ZSJ7"/>
<evidence type="ECO:0000313" key="4">
    <source>
        <dbReference type="Proteomes" id="UP000297946"/>
    </source>
</evidence>